<dbReference type="RefSeq" id="WP_135271009.1">
    <property type="nucleotide sequence ID" value="NZ_SRIB01000006.1"/>
</dbReference>
<evidence type="ECO:0000259" key="1">
    <source>
        <dbReference type="Pfam" id="PF00149"/>
    </source>
</evidence>
<dbReference type="Proteomes" id="UP000298381">
    <property type="component" value="Unassembled WGS sequence"/>
</dbReference>
<organism evidence="2 3">
    <name type="scientific">Soehngenia longivitae</name>
    <dbReference type="NCBI Taxonomy" id="2562294"/>
    <lineage>
        <taxon>Bacteria</taxon>
        <taxon>Bacillati</taxon>
        <taxon>Bacillota</taxon>
        <taxon>Tissierellia</taxon>
        <taxon>Tissierellales</taxon>
        <taxon>Tissierellaceae</taxon>
        <taxon>Soehngenia</taxon>
    </lineage>
</organism>
<dbReference type="InterPro" id="IPR029052">
    <property type="entry name" value="Metallo-depent_PP-like"/>
</dbReference>
<dbReference type="PANTHER" id="PTHR31302">
    <property type="entry name" value="TRANSMEMBRANE PROTEIN WITH METALLOPHOSPHOESTERASE DOMAIN-RELATED"/>
    <property type="match status" value="1"/>
</dbReference>
<dbReference type="EMBL" id="SRIB01000006">
    <property type="protein sequence ID" value="TFZ40236.1"/>
    <property type="molecule type" value="Genomic_DNA"/>
</dbReference>
<dbReference type="AlphaFoldDB" id="A0A4Z0D533"/>
<proteinExistence type="predicted"/>
<reference evidence="2 3" key="1">
    <citation type="submission" date="2019-03" db="EMBL/GenBank/DDBJ databases">
        <title>Draft genome sequence data and analysis of a Fermenting Bacterium, Soehngenia longevitae strain 1933PT, isolated from petroleum reservoir in Azerbaijan.</title>
        <authorList>
            <person name="Grouzdev D.S."/>
            <person name="Bidzhieva S.K."/>
            <person name="Sokolova D.S."/>
            <person name="Tourova T.P."/>
            <person name="Poltaraus A.B."/>
            <person name="Nazina T.N."/>
        </authorList>
    </citation>
    <scope>NUCLEOTIDE SEQUENCE [LARGE SCALE GENOMIC DNA]</scope>
    <source>
        <strain evidence="2 3">1933P</strain>
    </source>
</reference>
<dbReference type="Gene3D" id="3.60.21.10">
    <property type="match status" value="1"/>
</dbReference>
<accession>A0A4Z0D533</accession>
<dbReference type="OrthoDB" id="8610138at2"/>
<dbReference type="InterPro" id="IPR051158">
    <property type="entry name" value="Metallophosphoesterase_sf"/>
</dbReference>
<keyword evidence="3" id="KW-1185">Reference proteome</keyword>
<dbReference type="PIRSF" id="PIRSF033094">
    <property type="entry name" value="Pesterase_CT488"/>
    <property type="match status" value="1"/>
</dbReference>
<sequence>MIYAIADLHLDATKNKPMDIFGIEWENHEQKIFQNWIENVRNDDLILIPGDISWALKLEEAKVDLMKINDLPGQKVLIKGNHDYWWNSVAKLNSLGLNTLHFLKNDSYLYQGIAVAGTRAWSSKDSELFTEDDLKIYNRELMRLENSLKTIPNSAKFKIAMLHYPPFDLNLKPNDFFYILKKYEVNICVYGHLHSQGHKYGVEGDVDGIMCHLVSSDYLDFKLKKIWSDEIESNS</sequence>
<dbReference type="InterPro" id="IPR004843">
    <property type="entry name" value="Calcineurin-like_PHP"/>
</dbReference>
<feature type="domain" description="Calcineurin-like phosphoesterase" evidence="1">
    <location>
        <begin position="2"/>
        <end position="195"/>
    </location>
</feature>
<dbReference type="InterPro" id="IPR014578">
    <property type="entry name" value="Pesterase_CT488"/>
</dbReference>
<evidence type="ECO:0000313" key="3">
    <source>
        <dbReference type="Proteomes" id="UP000298381"/>
    </source>
</evidence>
<dbReference type="GO" id="GO:0016787">
    <property type="term" value="F:hydrolase activity"/>
    <property type="evidence" value="ECO:0007669"/>
    <property type="project" value="InterPro"/>
</dbReference>
<dbReference type="Pfam" id="PF00149">
    <property type="entry name" value="Metallophos"/>
    <property type="match status" value="1"/>
</dbReference>
<comment type="caution">
    <text evidence="2">The sequence shown here is derived from an EMBL/GenBank/DDBJ whole genome shotgun (WGS) entry which is preliminary data.</text>
</comment>
<protein>
    <submittedName>
        <fullName evidence="2">Serine/threonine protein phosphatase</fullName>
    </submittedName>
</protein>
<name>A0A4Z0D533_9FIRM</name>
<dbReference type="SUPFAM" id="SSF56300">
    <property type="entry name" value="Metallo-dependent phosphatases"/>
    <property type="match status" value="1"/>
</dbReference>
<evidence type="ECO:0000313" key="2">
    <source>
        <dbReference type="EMBL" id="TFZ40236.1"/>
    </source>
</evidence>
<dbReference type="PANTHER" id="PTHR31302:SF22">
    <property type="entry name" value="PHOSPHOESTERASE"/>
    <property type="match status" value="1"/>
</dbReference>
<gene>
    <name evidence="2" type="ORF">E4100_05330</name>
</gene>